<evidence type="ECO:0000256" key="1">
    <source>
        <dbReference type="ARBA" id="ARBA00008455"/>
    </source>
</evidence>
<dbReference type="InterPro" id="IPR025660">
    <property type="entry name" value="Pept_his_AS"/>
</dbReference>
<feature type="domain" description="Peptidase C1A papain C-terminal" evidence="4">
    <location>
        <begin position="81"/>
        <end position="322"/>
    </location>
</feature>
<evidence type="ECO:0000256" key="2">
    <source>
        <dbReference type="SAM" id="MobiDB-lite"/>
    </source>
</evidence>
<reference evidence="5" key="1">
    <citation type="submission" date="2021-01" db="EMBL/GenBank/DDBJ databases">
        <authorList>
            <person name="Corre E."/>
            <person name="Pelletier E."/>
            <person name="Niang G."/>
            <person name="Scheremetjew M."/>
            <person name="Finn R."/>
            <person name="Kale V."/>
            <person name="Holt S."/>
            <person name="Cochrane G."/>
            <person name="Meng A."/>
            <person name="Brown T."/>
            <person name="Cohen L."/>
        </authorList>
    </citation>
    <scope>NUCLEOTIDE SEQUENCE</scope>
    <source>
        <strain evidence="5">RCC1130</strain>
    </source>
</reference>
<dbReference type="CDD" id="cd02248">
    <property type="entry name" value="Peptidase_C1A"/>
    <property type="match status" value="1"/>
</dbReference>
<dbReference type="PANTHER" id="PTHR12411">
    <property type="entry name" value="CYSTEINE PROTEASE FAMILY C1-RELATED"/>
    <property type="match status" value="1"/>
</dbReference>
<dbReference type="SMART" id="SM00645">
    <property type="entry name" value="Pept_C1"/>
    <property type="match status" value="1"/>
</dbReference>
<comment type="similarity">
    <text evidence="1">Belongs to the peptidase C1 family.</text>
</comment>
<evidence type="ECO:0000259" key="4">
    <source>
        <dbReference type="SMART" id="SM00645"/>
    </source>
</evidence>
<accession>A0A7S0IXQ2</accession>
<evidence type="ECO:0000313" key="5">
    <source>
        <dbReference type="EMBL" id="CAD8535083.1"/>
    </source>
</evidence>
<dbReference type="Pfam" id="PF00112">
    <property type="entry name" value="Peptidase_C1"/>
    <property type="match status" value="1"/>
</dbReference>
<dbReference type="InterPro" id="IPR000668">
    <property type="entry name" value="Peptidase_C1A_C"/>
</dbReference>
<dbReference type="AlphaFoldDB" id="A0A7S0IXQ2"/>
<feature type="signal peptide" evidence="3">
    <location>
        <begin position="1"/>
        <end position="18"/>
    </location>
</feature>
<dbReference type="GO" id="GO:0008234">
    <property type="term" value="F:cysteine-type peptidase activity"/>
    <property type="evidence" value="ECO:0007669"/>
    <property type="project" value="InterPro"/>
</dbReference>
<name>A0A7S0IXQ2_9EUKA</name>
<feature type="region of interest" description="Disordered" evidence="2">
    <location>
        <begin position="418"/>
        <end position="441"/>
    </location>
</feature>
<dbReference type="Gene3D" id="3.90.70.10">
    <property type="entry name" value="Cysteine proteinases"/>
    <property type="match status" value="1"/>
</dbReference>
<dbReference type="InterPro" id="IPR013128">
    <property type="entry name" value="Peptidase_C1A"/>
</dbReference>
<dbReference type="InterPro" id="IPR039417">
    <property type="entry name" value="Peptidase_C1A_papain-like"/>
</dbReference>
<protein>
    <recommendedName>
        <fullName evidence="4">Peptidase C1A papain C-terminal domain-containing protein</fullName>
    </recommendedName>
</protein>
<dbReference type="EMBL" id="HBER01020513">
    <property type="protein sequence ID" value="CAD8535083.1"/>
    <property type="molecule type" value="Transcribed_RNA"/>
</dbReference>
<keyword evidence="3" id="KW-0732">Signal</keyword>
<dbReference type="PROSITE" id="PS00639">
    <property type="entry name" value="THIOL_PROTEASE_HIS"/>
    <property type="match status" value="1"/>
</dbReference>
<feature type="compositionally biased region" description="Basic and acidic residues" evidence="2">
    <location>
        <begin position="422"/>
        <end position="436"/>
    </location>
</feature>
<dbReference type="InterPro" id="IPR038765">
    <property type="entry name" value="Papain-like_cys_pep_sf"/>
</dbReference>
<dbReference type="SUPFAM" id="SSF54001">
    <property type="entry name" value="Cysteine proteinases"/>
    <property type="match status" value="1"/>
</dbReference>
<evidence type="ECO:0000256" key="3">
    <source>
        <dbReference type="SAM" id="SignalP"/>
    </source>
</evidence>
<dbReference type="PRINTS" id="PR00705">
    <property type="entry name" value="PAPAIN"/>
</dbReference>
<organism evidence="5">
    <name type="scientific">Calcidiscus leptoporus</name>
    <dbReference type="NCBI Taxonomy" id="127549"/>
    <lineage>
        <taxon>Eukaryota</taxon>
        <taxon>Haptista</taxon>
        <taxon>Haptophyta</taxon>
        <taxon>Prymnesiophyceae</taxon>
        <taxon>Coccolithales</taxon>
        <taxon>Calcidiscaceae</taxon>
        <taxon>Calcidiscus</taxon>
    </lineage>
</organism>
<feature type="chain" id="PRO_5031068997" description="Peptidase C1A papain C-terminal domain-containing protein" evidence="3">
    <location>
        <begin position="19"/>
        <end position="618"/>
    </location>
</feature>
<dbReference type="GO" id="GO:0006508">
    <property type="term" value="P:proteolysis"/>
    <property type="evidence" value="ECO:0007669"/>
    <property type="project" value="InterPro"/>
</dbReference>
<proteinExistence type="inferred from homology"/>
<gene>
    <name evidence="5" type="ORF">CLEP1334_LOCUS10363</name>
</gene>
<sequence>MLRARLSMCLAFVEYAFGFGSQPTDRFIATCSVPIIDEKEVRERRELGAADAQTWSGPFADSIDWSINMSPVREPSEARGRGLQIDQTFLMGQARQQGSCGSCSAFAAIAALESAYATEYGERIELSEGQVVDCEPHAWRPGRQGGCEGMSISKIFEYLMKSGVVEETRYPYEEVLTRYKQNSGASYDEARCEALEKDAYVKLAGKIEEDLGPTPKDSYNKLMKALQTGPVSLAIYGKEMYEGEFFFEDPSGEIILTQADCPNLESSHAVLLVGYGESQDGTLYWKLRNSWGPLFGQLGYFWLKRDPEAQEDPCNMLGSTPRTSKYVGGFLQPLGARRLRPPTEGWEPDVRLVCVGGQEACLLKNRQYDAHEYNAAWDACRKLTECTALTSFVLHGERSGERYFWLRTARDVVDFTNETPEDSAREAGQRARREYEEGAEDLPPENRTAFLIRSAQVEANATAVALAAILADARFPSEDGHYETRSVGKEKYLAGWINGVARTCPDNLPENCLRANQHFDDYNQAWTTCLGMDDCQYLIARPEPNRKHFWLRRQTDPLLVTRGTDVNGEQLVSWIASSDWSMLPVCPDLKPRRGLDAPECFSSMRYPWWSILKPDWLR</sequence>